<dbReference type="InterPro" id="IPR037035">
    <property type="entry name" value="GK-like_C_sf"/>
</dbReference>
<dbReference type="Gene3D" id="3.40.50.10180">
    <property type="entry name" value="Glycerate kinase, MOFRL-like N-terminal domain"/>
    <property type="match status" value="1"/>
</dbReference>
<dbReference type="GO" id="GO:0005524">
    <property type="term" value="F:ATP binding"/>
    <property type="evidence" value="ECO:0007669"/>
    <property type="project" value="UniProtKB-KW"/>
</dbReference>
<accession>A0AA86T214</accession>
<dbReference type="FunFam" id="3.40.1480.10:FF:000002">
    <property type="entry name" value="Glycerate kinase"/>
    <property type="match status" value="1"/>
</dbReference>
<keyword evidence="3" id="KW-0418">Kinase</keyword>
<feature type="domain" description="MOFRL-associated" evidence="6">
    <location>
        <begin position="14"/>
        <end position="249"/>
    </location>
</feature>
<feature type="domain" description="MOFRL" evidence="5">
    <location>
        <begin position="333"/>
        <end position="438"/>
    </location>
</feature>
<dbReference type="Proteomes" id="UP001179121">
    <property type="component" value="Chromosome"/>
</dbReference>
<organism evidence="7 8">
    <name type="scientific">Nitrospira tepida</name>
    <dbReference type="NCBI Taxonomy" id="2973512"/>
    <lineage>
        <taxon>Bacteria</taxon>
        <taxon>Pseudomonadati</taxon>
        <taxon>Nitrospirota</taxon>
        <taxon>Nitrospiria</taxon>
        <taxon>Nitrospirales</taxon>
        <taxon>Nitrospiraceae</taxon>
        <taxon>Nitrospira</taxon>
    </lineage>
</organism>
<dbReference type="FunFam" id="3.40.50.10180:FF:000001">
    <property type="entry name" value="Glycerate kinase"/>
    <property type="match status" value="1"/>
</dbReference>
<dbReference type="InterPro" id="IPR007835">
    <property type="entry name" value="MOFRL"/>
</dbReference>
<evidence type="ECO:0000313" key="8">
    <source>
        <dbReference type="Proteomes" id="UP001179121"/>
    </source>
</evidence>
<evidence type="ECO:0000256" key="2">
    <source>
        <dbReference type="ARBA" id="ARBA00022741"/>
    </source>
</evidence>
<keyword evidence="2" id="KW-0547">Nucleotide-binding</keyword>
<protein>
    <submittedName>
        <fullName evidence="7">Glycerate 2-kinase</fullName>
    </submittedName>
</protein>
<evidence type="ECO:0000259" key="5">
    <source>
        <dbReference type="Pfam" id="PF05161"/>
    </source>
</evidence>
<keyword evidence="1" id="KW-0808">Transferase</keyword>
<name>A0AA86T214_9BACT</name>
<gene>
    <name evidence="7" type="ORF">DNFV4_00763</name>
</gene>
<dbReference type="RefSeq" id="WP_289267327.1">
    <property type="nucleotide sequence ID" value="NZ_OX365700.1"/>
</dbReference>
<dbReference type="AlphaFoldDB" id="A0AA86T214"/>
<dbReference type="Pfam" id="PF05161">
    <property type="entry name" value="MOFRL"/>
    <property type="match status" value="1"/>
</dbReference>
<dbReference type="KEGG" id="nti:DNFV4_00763"/>
<dbReference type="Pfam" id="PF13660">
    <property type="entry name" value="DUF4147"/>
    <property type="match status" value="1"/>
</dbReference>
<evidence type="ECO:0000256" key="1">
    <source>
        <dbReference type="ARBA" id="ARBA00022679"/>
    </source>
</evidence>
<dbReference type="EMBL" id="OX365700">
    <property type="protein sequence ID" value="CAI4030335.1"/>
    <property type="molecule type" value="Genomic_DNA"/>
</dbReference>
<keyword evidence="8" id="KW-1185">Reference proteome</keyword>
<dbReference type="InterPro" id="IPR025286">
    <property type="entry name" value="MOFRL_assoc_dom"/>
</dbReference>
<evidence type="ECO:0000259" key="6">
    <source>
        <dbReference type="Pfam" id="PF13660"/>
    </source>
</evidence>
<dbReference type="InterPro" id="IPR038614">
    <property type="entry name" value="GK_N_sf"/>
</dbReference>
<dbReference type="PANTHER" id="PTHR12227:SF0">
    <property type="entry name" value="GLYCERATE KINASE"/>
    <property type="match status" value="1"/>
</dbReference>
<evidence type="ECO:0000256" key="3">
    <source>
        <dbReference type="ARBA" id="ARBA00022777"/>
    </source>
</evidence>
<proteinExistence type="predicted"/>
<dbReference type="InterPro" id="IPR039760">
    <property type="entry name" value="MOFRL_protein"/>
</dbReference>
<dbReference type="GO" id="GO:0005737">
    <property type="term" value="C:cytoplasm"/>
    <property type="evidence" value="ECO:0007669"/>
    <property type="project" value="TreeGrafter"/>
</dbReference>
<evidence type="ECO:0000313" key="7">
    <source>
        <dbReference type="EMBL" id="CAI4030335.1"/>
    </source>
</evidence>
<evidence type="ECO:0000256" key="4">
    <source>
        <dbReference type="ARBA" id="ARBA00022840"/>
    </source>
</evidence>
<dbReference type="PANTHER" id="PTHR12227">
    <property type="entry name" value="GLYCERATE KINASE"/>
    <property type="match status" value="1"/>
</dbReference>
<sequence length="445" mass="47292">MQVGVRQTRARRLLTRLFTSVLQAVDPREAIERHAQRRGSILSIGSDRLDLRRYRRVIVIGAGKAALPMARAMEDILGRYLETGLIITKYGHGGPTRKTRVMEAGHPVPDQTGEEGANRLLHLVQSLTSDDLLLVLLSGGASALLPAPAVGLSLKDKQKTTSLLLRSGATIHEMNTVRKHLSRLKGGQLAASTKARVVSLILSDVIGDDLGTIGSGPTAPDAATYRDAIRILQAYGVWNKVPASVRRHLLKGRRGSVKETPKPGSAIFRRVTHHLIGNNRAAVDTAAKVCSAEGVTPLVLTTELVGEASTAARWFGSLARQVVLRGRPAKRPCCLIAGGELTVTVRGKGTGGRAQEFALAAAKEIRGLPNVYVVGFGTDGTDGPTDAAGAVVDGETVTRASKRGLNVSRALSGNNAYPLLKSLKQLIITGPTGTNVNDLYLLLVL</sequence>
<dbReference type="SUPFAM" id="SSF82544">
    <property type="entry name" value="GckA/TtuD-like"/>
    <property type="match status" value="1"/>
</dbReference>
<dbReference type="GO" id="GO:0008887">
    <property type="term" value="F:glycerate kinase activity"/>
    <property type="evidence" value="ECO:0007669"/>
    <property type="project" value="InterPro"/>
</dbReference>
<dbReference type="Gene3D" id="3.40.1480.10">
    <property type="entry name" value="MOFRL domain"/>
    <property type="match status" value="1"/>
</dbReference>
<reference evidence="7" key="1">
    <citation type="submission" date="2022-10" db="EMBL/GenBank/DDBJ databases">
        <authorList>
            <person name="Koch H."/>
        </authorList>
    </citation>
    <scope>NUCLEOTIDE SEQUENCE</scope>
    <source>
        <strain evidence="7">DNF</strain>
    </source>
</reference>
<keyword evidence="4" id="KW-0067">ATP-binding</keyword>